<name>A0A521FE69_9SPHI</name>
<dbReference type="Proteomes" id="UP000320300">
    <property type="component" value="Unassembled WGS sequence"/>
</dbReference>
<dbReference type="Pfam" id="PF00106">
    <property type="entry name" value="adh_short"/>
    <property type="match status" value="1"/>
</dbReference>
<reference evidence="4 5" key="1">
    <citation type="submission" date="2017-05" db="EMBL/GenBank/DDBJ databases">
        <authorList>
            <person name="Varghese N."/>
            <person name="Submissions S."/>
        </authorList>
    </citation>
    <scope>NUCLEOTIDE SEQUENCE [LARGE SCALE GENOMIC DNA]</scope>
    <source>
        <strain evidence="4 5">DSM 19036</strain>
    </source>
</reference>
<sequence>MTKTILITGASRGFGKLWAKTFLERGDKVAATARRLSDLDDLVSEFGELVVPIQLDVTNRNSTFEAIKYANAALGSIDILINNAGFGLFGAIEEATEEEARQQIETNIFGLLWATQAILPIMRNQGHGHIIQLSSALGLTAVPTLGIYSASKFAVEGLSESLAAEVAGFGIKVTLLEPNGFSTDWAGASSSHSTPMDEYAGVHSAFQNNAKPSDYGDPAATSAALLKLVDSENPPLRLFLGNMAYPWIKYVYEQKLATWEEWKEISAAAHGA</sequence>
<dbReference type="OrthoDB" id="1235794at2"/>
<evidence type="ECO:0000313" key="5">
    <source>
        <dbReference type="Proteomes" id="UP000320300"/>
    </source>
</evidence>
<dbReference type="PANTHER" id="PTHR43976">
    <property type="entry name" value="SHORT CHAIN DEHYDROGENASE"/>
    <property type="match status" value="1"/>
</dbReference>
<dbReference type="GO" id="GO:0016491">
    <property type="term" value="F:oxidoreductase activity"/>
    <property type="evidence" value="ECO:0007669"/>
    <property type="project" value="UniProtKB-KW"/>
</dbReference>
<dbReference type="EMBL" id="FXTN01000011">
    <property type="protein sequence ID" value="SMO94463.1"/>
    <property type="molecule type" value="Genomic_DNA"/>
</dbReference>
<dbReference type="NCBIfam" id="NF006114">
    <property type="entry name" value="PRK08263.1"/>
    <property type="match status" value="1"/>
</dbReference>
<dbReference type="InterPro" id="IPR051911">
    <property type="entry name" value="SDR_oxidoreductase"/>
</dbReference>
<dbReference type="SUPFAM" id="SSF51735">
    <property type="entry name" value="NAD(P)-binding Rossmann-fold domains"/>
    <property type="match status" value="1"/>
</dbReference>
<evidence type="ECO:0000256" key="1">
    <source>
        <dbReference type="ARBA" id="ARBA00006484"/>
    </source>
</evidence>
<gene>
    <name evidence="4" type="ORF">SAMN06265348_111229</name>
</gene>
<dbReference type="PRINTS" id="PR00080">
    <property type="entry name" value="SDRFAMILY"/>
</dbReference>
<protein>
    <submittedName>
        <fullName evidence="4">NADP-dependent 3-hydroxy acid dehydrogenase YdfG</fullName>
    </submittedName>
</protein>
<keyword evidence="2" id="KW-0560">Oxidoreductase</keyword>
<dbReference type="CDD" id="cd05374">
    <property type="entry name" value="17beta-HSD-like_SDR_c"/>
    <property type="match status" value="1"/>
</dbReference>
<dbReference type="InterPro" id="IPR036291">
    <property type="entry name" value="NAD(P)-bd_dom_sf"/>
</dbReference>
<dbReference type="InterPro" id="IPR020904">
    <property type="entry name" value="Sc_DH/Rdtase_CS"/>
</dbReference>
<proteinExistence type="inferred from homology"/>
<dbReference type="RefSeq" id="WP_142530192.1">
    <property type="nucleotide sequence ID" value="NZ_CBCSJO010000001.1"/>
</dbReference>
<evidence type="ECO:0000256" key="3">
    <source>
        <dbReference type="RuleBase" id="RU000363"/>
    </source>
</evidence>
<evidence type="ECO:0000313" key="4">
    <source>
        <dbReference type="EMBL" id="SMO94463.1"/>
    </source>
</evidence>
<dbReference type="PROSITE" id="PS00061">
    <property type="entry name" value="ADH_SHORT"/>
    <property type="match status" value="1"/>
</dbReference>
<comment type="similarity">
    <text evidence="1 3">Belongs to the short-chain dehydrogenases/reductases (SDR) family.</text>
</comment>
<dbReference type="Gene3D" id="3.40.50.720">
    <property type="entry name" value="NAD(P)-binding Rossmann-like Domain"/>
    <property type="match status" value="1"/>
</dbReference>
<dbReference type="AlphaFoldDB" id="A0A521FE69"/>
<dbReference type="PRINTS" id="PR00081">
    <property type="entry name" value="GDHRDH"/>
</dbReference>
<accession>A0A521FE69</accession>
<keyword evidence="5" id="KW-1185">Reference proteome</keyword>
<organism evidence="4 5">
    <name type="scientific">Pedobacter westerhofensis</name>
    <dbReference type="NCBI Taxonomy" id="425512"/>
    <lineage>
        <taxon>Bacteria</taxon>
        <taxon>Pseudomonadati</taxon>
        <taxon>Bacteroidota</taxon>
        <taxon>Sphingobacteriia</taxon>
        <taxon>Sphingobacteriales</taxon>
        <taxon>Sphingobacteriaceae</taxon>
        <taxon>Pedobacter</taxon>
    </lineage>
</organism>
<evidence type="ECO:0000256" key="2">
    <source>
        <dbReference type="ARBA" id="ARBA00023002"/>
    </source>
</evidence>
<dbReference type="PANTHER" id="PTHR43976:SF16">
    <property type="entry name" value="SHORT-CHAIN DEHYDROGENASE_REDUCTASE FAMILY PROTEIN"/>
    <property type="match status" value="1"/>
</dbReference>
<dbReference type="InterPro" id="IPR002347">
    <property type="entry name" value="SDR_fam"/>
</dbReference>